<organism evidence="8">
    <name type="scientific">Anaerolinea thermolimosa</name>
    <dbReference type="NCBI Taxonomy" id="229919"/>
    <lineage>
        <taxon>Bacteria</taxon>
        <taxon>Bacillati</taxon>
        <taxon>Chloroflexota</taxon>
        <taxon>Anaerolineae</taxon>
        <taxon>Anaerolineales</taxon>
        <taxon>Anaerolineaceae</taxon>
        <taxon>Anaerolinea</taxon>
    </lineage>
</organism>
<gene>
    <name evidence="8" type="ORF">ENT37_15370</name>
</gene>
<reference evidence="8" key="1">
    <citation type="journal article" date="2020" name="mSystems">
        <title>Genome- and Community-Level Interaction Insights into Carbon Utilization and Element Cycling Functions of Hydrothermarchaeota in Hydrothermal Sediment.</title>
        <authorList>
            <person name="Zhou Z."/>
            <person name="Liu Y."/>
            <person name="Xu W."/>
            <person name="Pan J."/>
            <person name="Luo Z.H."/>
            <person name="Li M."/>
        </authorList>
    </citation>
    <scope>NUCLEOTIDE SEQUENCE [LARGE SCALE GENOMIC DNA]</scope>
    <source>
        <strain evidence="8">SpSt-573</strain>
    </source>
</reference>
<evidence type="ECO:0000256" key="2">
    <source>
        <dbReference type="ARBA" id="ARBA00022485"/>
    </source>
</evidence>
<evidence type="ECO:0000256" key="5">
    <source>
        <dbReference type="ARBA" id="ARBA00023004"/>
    </source>
</evidence>
<protein>
    <submittedName>
        <fullName evidence="8">TIGR04053 family radical SAM/SPASM domain-containing protein</fullName>
    </submittedName>
</protein>
<evidence type="ECO:0000256" key="1">
    <source>
        <dbReference type="ARBA" id="ARBA00001966"/>
    </source>
</evidence>
<keyword evidence="3" id="KW-0949">S-adenosyl-L-methionine</keyword>
<dbReference type="SFLD" id="SFLDG01067">
    <property type="entry name" value="SPASM/twitch_domain_containing"/>
    <property type="match status" value="1"/>
</dbReference>
<dbReference type="CDD" id="cd21123">
    <property type="entry name" value="SPASM_MftC-like"/>
    <property type="match status" value="1"/>
</dbReference>
<dbReference type="GO" id="GO:0003824">
    <property type="term" value="F:catalytic activity"/>
    <property type="evidence" value="ECO:0007669"/>
    <property type="project" value="InterPro"/>
</dbReference>
<dbReference type="InterPro" id="IPR050377">
    <property type="entry name" value="Radical_SAM_PqqE_MftC-like"/>
</dbReference>
<keyword evidence="4" id="KW-0479">Metal-binding</keyword>
<feature type="domain" description="Radical SAM core" evidence="7">
    <location>
        <begin position="12"/>
        <end position="224"/>
    </location>
</feature>
<dbReference type="InterPro" id="IPR058240">
    <property type="entry name" value="rSAM_sf"/>
</dbReference>
<dbReference type="Pfam" id="PF04055">
    <property type="entry name" value="Radical_SAM"/>
    <property type="match status" value="1"/>
</dbReference>
<dbReference type="PANTHER" id="PTHR11228">
    <property type="entry name" value="RADICAL SAM DOMAIN PROTEIN"/>
    <property type="match status" value="1"/>
</dbReference>
<dbReference type="InterPro" id="IPR007197">
    <property type="entry name" value="rSAM"/>
</dbReference>
<accession>A0A7C4KM20</accession>
<evidence type="ECO:0000256" key="6">
    <source>
        <dbReference type="ARBA" id="ARBA00023014"/>
    </source>
</evidence>
<dbReference type="PANTHER" id="PTHR11228:SF34">
    <property type="entry name" value="TUNGSTEN-CONTAINING ALDEHYDE FERREDOXIN OXIDOREDUCTASE COFACTOR MODIFYING PROTEIN"/>
    <property type="match status" value="1"/>
</dbReference>
<comment type="caution">
    <text evidence="8">The sequence shown here is derived from an EMBL/GenBank/DDBJ whole genome shotgun (WGS) entry which is preliminary data.</text>
</comment>
<dbReference type="CDD" id="cd01335">
    <property type="entry name" value="Radical_SAM"/>
    <property type="match status" value="1"/>
</dbReference>
<evidence type="ECO:0000313" key="8">
    <source>
        <dbReference type="EMBL" id="HGS23231.1"/>
    </source>
</evidence>
<dbReference type="InterPro" id="IPR013785">
    <property type="entry name" value="Aldolase_TIM"/>
</dbReference>
<dbReference type="SFLD" id="SFLDS00029">
    <property type="entry name" value="Radical_SAM"/>
    <property type="match status" value="1"/>
</dbReference>
<dbReference type="EMBL" id="DSYK01000776">
    <property type="protein sequence ID" value="HGS23231.1"/>
    <property type="molecule type" value="Genomic_DNA"/>
</dbReference>
<keyword evidence="6" id="KW-0411">Iron-sulfur</keyword>
<comment type="cofactor">
    <cofactor evidence="1">
        <name>[4Fe-4S] cluster</name>
        <dbReference type="ChEBI" id="CHEBI:49883"/>
    </cofactor>
</comment>
<evidence type="ECO:0000259" key="7">
    <source>
        <dbReference type="PROSITE" id="PS51918"/>
    </source>
</evidence>
<dbReference type="PIRSF" id="PIRSF037420">
    <property type="entry name" value="PQQ_syn_pqqE"/>
    <property type="match status" value="1"/>
</dbReference>
<proteinExistence type="predicted"/>
<dbReference type="GO" id="GO:0046872">
    <property type="term" value="F:metal ion binding"/>
    <property type="evidence" value="ECO:0007669"/>
    <property type="project" value="UniProtKB-KW"/>
</dbReference>
<dbReference type="InterPro" id="IPR017200">
    <property type="entry name" value="PqqE-like"/>
</dbReference>
<keyword evidence="5" id="KW-0408">Iron</keyword>
<dbReference type="AlphaFoldDB" id="A0A7C4KM20"/>
<dbReference type="SUPFAM" id="SSF102114">
    <property type="entry name" value="Radical SAM enzymes"/>
    <property type="match status" value="1"/>
</dbReference>
<dbReference type="PROSITE" id="PS51918">
    <property type="entry name" value="RADICAL_SAM"/>
    <property type="match status" value="1"/>
</dbReference>
<dbReference type="SFLD" id="SFLDG01386">
    <property type="entry name" value="main_SPASM_domain-containing"/>
    <property type="match status" value="1"/>
</dbReference>
<name>A0A7C4KM20_9CHLR</name>
<dbReference type="Gene3D" id="3.20.20.70">
    <property type="entry name" value="Aldolase class I"/>
    <property type="match status" value="1"/>
</dbReference>
<dbReference type="NCBIfam" id="TIGR04053">
    <property type="entry name" value="TIGR04053 family radical SAM/SPASM domain-containing protein"/>
    <property type="match status" value="1"/>
</dbReference>
<evidence type="ECO:0000256" key="3">
    <source>
        <dbReference type="ARBA" id="ARBA00022691"/>
    </source>
</evidence>
<dbReference type="GO" id="GO:0051539">
    <property type="term" value="F:4 iron, 4 sulfur cluster binding"/>
    <property type="evidence" value="ECO:0007669"/>
    <property type="project" value="UniProtKB-KW"/>
</dbReference>
<sequence length="397" mass="44464">MQLIRQPKYDLKQRPFMVIWETTQACDLACKHCRAESQKDHNPFALSFHEGKDLVDQVLDFGEPHPLFIMTGGDPFKREDIFDLVSYASEKGLPVALSPSGTPLLNMKNLQRLKDAGCKVISLSLDGSNSGIHDSFRGVPGSFDWTVNGWKFAQSLGLKIQVNTTVTRYNLMDLPEIFALVREIGVMTWSVFFLVPTGRGLTEDEITPQDYEAVMNFLYDASKYIGIKTTEGHHYKRVVLQRAYLEANGLPIKQYLDLNGTYDALIEGLHRLAPTSLTHHNPDRMRRTPLHVNAADGFVFISLLGEVFPSGYLPVSAGNVRTTPLREIYQLSPLFQSLRNKKSLKGRCGKCEFNPVCGGSRSRAYAMTGDVLAEEPYCSYQPGTFPFSREIPEISGA</sequence>
<evidence type="ECO:0000256" key="4">
    <source>
        <dbReference type="ARBA" id="ARBA00022723"/>
    </source>
</evidence>
<keyword evidence="2" id="KW-0004">4Fe-4S</keyword>